<gene>
    <name evidence="6" type="ORF">ABS361_13775</name>
</gene>
<sequence>MPDADLSGKRAETLLPEALLPEPAEDARLLAEAARAAGRLALAYFGRDPEVWTKEGNSPVSEADIAADNFLREHLMAARPDYGWLSEESADTPDRLQRRRVFVVDPIDGTRAFIAGDKEWAVSAAVVEDGRPIAAALYQPVTDDLWVSALGLGARRGNVGLEATARESLDGARVTGPRRYLKHPEMHRHGLEPRPFVPSLALRLAYVADGRLDVAFGSSFANDWDLAAADLLVHEAGGTLTTLRGPAGALQRRGAAASAAGRRRAGPGRHRDRASGARRRDRSHPDGELIRSFAKRPVGPFRE</sequence>
<dbReference type="PRINTS" id="PR00377">
    <property type="entry name" value="IMPHPHTASES"/>
</dbReference>
<comment type="similarity">
    <text evidence="1">Belongs to the inositol monophosphatase superfamily.</text>
</comment>
<accession>A0AAU7X932</accession>
<protein>
    <submittedName>
        <fullName evidence="6">3'(2'),5'-bisphosphate nucleotidase CysQ</fullName>
        <ecNumber evidence="6">3.1.3.7</ecNumber>
    </submittedName>
</protein>
<reference evidence="6" key="1">
    <citation type="submission" date="2024-06" db="EMBL/GenBank/DDBJ databases">
        <title>Methylostella associata gen. nov., sp. nov., a novel Ancalomicrobiaceae-affiliated facultatively methylotrophic bacteria that feed on methanotrophs of the genus Methylococcus.</title>
        <authorList>
            <person name="Saltykova V."/>
            <person name="Danilova O.V."/>
            <person name="Oshkin I.Y."/>
            <person name="Belova S.E."/>
            <person name="Pimenov N.V."/>
            <person name="Dedysh S.N."/>
        </authorList>
    </citation>
    <scope>NUCLEOTIDE SEQUENCE</scope>
    <source>
        <strain evidence="6">S20</strain>
    </source>
</reference>
<dbReference type="GO" id="GO:0006020">
    <property type="term" value="P:inositol metabolic process"/>
    <property type="evidence" value="ECO:0007669"/>
    <property type="project" value="TreeGrafter"/>
</dbReference>
<keyword evidence="6" id="KW-0378">Hydrolase</keyword>
<dbReference type="GO" id="GO:0046872">
    <property type="term" value="F:metal ion binding"/>
    <property type="evidence" value="ECO:0007669"/>
    <property type="project" value="UniProtKB-KW"/>
</dbReference>
<dbReference type="KEGG" id="mflg:ABS361_13775"/>
<dbReference type="EC" id="3.1.3.7" evidence="6"/>
<dbReference type="Gene3D" id="3.40.190.80">
    <property type="match status" value="1"/>
</dbReference>
<feature type="compositionally biased region" description="Basic residues" evidence="5">
    <location>
        <begin position="261"/>
        <end position="282"/>
    </location>
</feature>
<dbReference type="InterPro" id="IPR020550">
    <property type="entry name" value="Inositol_monophosphatase_CS"/>
</dbReference>
<evidence type="ECO:0000256" key="1">
    <source>
        <dbReference type="ARBA" id="ARBA00009759"/>
    </source>
</evidence>
<dbReference type="InterPro" id="IPR000760">
    <property type="entry name" value="Inositol_monophosphatase-like"/>
</dbReference>
<dbReference type="GO" id="GO:0008441">
    <property type="term" value="F:3'(2'),5'-bisphosphate nucleotidase activity"/>
    <property type="evidence" value="ECO:0007669"/>
    <property type="project" value="UniProtKB-EC"/>
</dbReference>
<feature type="region of interest" description="Disordered" evidence="5">
    <location>
        <begin position="247"/>
        <end position="303"/>
    </location>
</feature>
<dbReference type="GO" id="GO:0008934">
    <property type="term" value="F:inositol monophosphate 1-phosphatase activity"/>
    <property type="evidence" value="ECO:0007669"/>
    <property type="project" value="TreeGrafter"/>
</dbReference>
<dbReference type="RefSeq" id="WP_407048270.1">
    <property type="nucleotide sequence ID" value="NZ_CP158568.1"/>
</dbReference>
<dbReference type="Gene3D" id="3.30.540.10">
    <property type="entry name" value="Fructose-1,6-Bisphosphatase, subunit A, domain 1"/>
    <property type="match status" value="1"/>
</dbReference>
<dbReference type="PANTHER" id="PTHR20854:SF4">
    <property type="entry name" value="INOSITOL-1-MONOPHOSPHATASE-RELATED"/>
    <property type="match status" value="1"/>
</dbReference>
<dbReference type="PROSITE" id="PS00630">
    <property type="entry name" value="IMP_2"/>
    <property type="match status" value="1"/>
</dbReference>
<dbReference type="SUPFAM" id="SSF56655">
    <property type="entry name" value="Carbohydrate phosphatase"/>
    <property type="match status" value="1"/>
</dbReference>
<keyword evidence="3 4" id="KW-0460">Magnesium</keyword>
<name>A0AAU7X932_9HYPH</name>
<evidence type="ECO:0000256" key="3">
    <source>
        <dbReference type="ARBA" id="ARBA00022842"/>
    </source>
</evidence>
<proteinExistence type="inferred from homology"/>
<dbReference type="CDD" id="cd01638">
    <property type="entry name" value="CysQ"/>
    <property type="match status" value="1"/>
</dbReference>
<dbReference type="AlphaFoldDB" id="A0AAU7X932"/>
<dbReference type="GO" id="GO:0046854">
    <property type="term" value="P:phosphatidylinositol phosphate biosynthetic process"/>
    <property type="evidence" value="ECO:0007669"/>
    <property type="project" value="InterPro"/>
</dbReference>
<evidence type="ECO:0000313" key="6">
    <source>
        <dbReference type="EMBL" id="XBY43168.1"/>
    </source>
</evidence>
<feature type="binding site" evidence="4">
    <location>
        <position position="108"/>
    </location>
    <ligand>
        <name>Mg(2+)</name>
        <dbReference type="ChEBI" id="CHEBI:18420"/>
        <label>1</label>
        <note>catalytic</note>
    </ligand>
</feature>
<dbReference type="EMBL" id="CP158568">
    <property type="protein sequence ID" value="XBY43168.1"/>
    <property type="molecule type" value="Genomic_DNA"/>
</dbReference>
<evidence type="ECO:0000256" key="2">
    <source>
        <dbReference type="ARBA" id="ARBA00022723"/>
    </source>
</evidence>
<keyword evidence="2 4" id="KW-0479">Metal-binding</keyword>
<feature type="binding site" evidence="4">
    <location>
        <position position="107"/>
    </location>
    <ligand>
        <name>Mg(2+)</name>
        <dbReference type="ChEBI" id="CHEBI:18420"/>
        <label>1</label>
        <note>catalytic</note>
    </ligand>
</feature>
<evidence type="ECO:0000256" key="5">
    <source>
        <dbReference type="SAM" id="MobiDB-lite"/>
    </source>
</evidence>
<feature type="binding site" evidence="4">
    <location>
        <position position="225"/>
    </location>
    <ligand>
        <name>Mg(2+)</name>
        <dbReference type="ChEBI" id="CHEBI:18420"/>
        <label>1</label>
        <note>catalytic</note>
    </ligand>
</feature>
<dbReference type="Pfam" id="PF00459">
    <property type="entry name" value="Inositol_P"/>
    <property type="match status" value="1"/>
</dbReference>
<comment type="cofactor">
    <cofactor evidence="4">
        <name>Mg(2+)</name>
        <dbReference type="ChEBI" id="CHEBI:18420"/>
    </cofactor>
</comment>
<evidence type="ECO:0000256" key="4">
    <source>
        <dbReference type="PIRSR" id="PIRSR600760-2"/>
    </source>
</evidence>
<feature type="binding site" evidence="4">
    <location>
        <position position="105"/>
    </location>
    <ligand>
        <name>Mg(2+)</name>
        <dbReference type="ChEBI" id="CHEBI:18420"/>
        <label>1</label>
        <note>catalytic</note>
    </ligand>
</feature>
<dbReference type="GO" id="GO:0007165">
    <property type="term" value="P:signal transduction"/>
    <property type="evidence" value="ECO:0007669"/>
    <property type="project" value="TreeGrafter"/>
</dbReference>
<feature type="binding site" evidence="4">
    <location>
        <position position="87"/>
    </location>
    <ligand>
        <name>Mg(2+)</name>
        <dbReference type="ChEBI" id="CHEBI:18420"/>
        <label>1</label>
        <note>catalytic</note>
    </ligand>
</feature>
<organism evidence="6">
    <name type="scientific">Methyloraptor flagellatus</name>
    <dbReference type="NCBI Taxonomy" id="3162530"/>
    <lineage>
        <taxon>Bacteria</taxon>
        <taxon>Pseudomonadati</taxon>
        <taxon>Pseudomonadota</taxon>
        <taxon>Alphaproteobacteria</taxon>
        <taxon>Hyphomicrobiales</taxon>
        <taxon>Ancalomicrobiaceae</taxon>
        <taxon>Methyloraptor</taxon>
    </lineage>
</organism>
<dbReference type="PANTHER" id="PTHR20854">
    <property type="entry name" value="INOSITOL MONOPHOSPHATASE"/>
    <property type="match status" value="1"/>
</dbReference>
<feature type="compositionally biased region" description="Low complexity" evidence="5">
    <location>
        <begin position="247"/>
        <end position="260"/>
    </location>
</feature>